<protein>
    <submittedName>
        <fullName evidence="1">Uncharacterized protein</fullName>
    </submittedName>
</protein>
<organism evidence="1 2">
    <name type="scientific">Ceratodon purpureus</name>
    <name type="common">Fire moss</name>
    <name type="synonym">Dicranum purpureum</name>
    <dbReference type="NCBI Taxonomy" id="3225"/>
    <lineage>
        <taxon>Eukaryota</taxon>
        <taxon>Viridiplantae</taxon>
        <taxon>Streptophyta</taxon>
        <taxon>Embryophyta</taxon>
        <taxon>Bryophyta</taxon>
        <taxon>Bryophytina</taxon>
        <taxon>Bryopsida</taxon>
        <taxon>Dicranidae</taxon>
        <taxon>Pseudoditrichales</taxon>
        <taxon>Ditrichaceae</taxon>
        <taxon>Ceratodon</taxon>
    </lineage>
</organism>
<accession>A0A8T0H3I8</accession>
<comment type="caution">
    <text evidence="1">The sequence shown here is derived from an EMBL/GenBank/DDBJ whole genome shotgun (WGS) entry which is preliminary data.</text>
</comment>
<name>A0A8T0H3I8_CERPU</name>
<sequence length="227" mass="25684">MHAARALRHALRGSIRSVPIQDRRRAGAVAVLTRESHLARSPREHLRRVVPLQRHLGRLHVRRLLLGVPQTRPRRIHRVVQIGPARVAPARELDVDLVVEVRALVREQAQHDVLVEHSRGRARGTLDLPHERPVLEGPIGVNLRRQPSSAFLAELEMQFPGRVDPDGGGTVGPPVRSWALRRGRCAAHCPCEARPLYLARHHYHQRPVLRRTSISSQADRSLQLHKT</sequence>
<reference evidence="1" key="1">
    <citation type="submission" date="2020-06" db="EMBL/GenBank/DDBJ databases">
        <title>WGS assembly of Ceratodon purpureus strain R40.</title>
        <authorList>
            <person name="Carey S.B."/>
            <person name="Jenkins J."/>
            <person name="Shu S."/>
            <person name="Lovell J.T."/>
            <person name="Sreedasyam A."/>
            <person name="Maumus F."/>
            <person name="Tiley G.P."/>
            <person name="Fernandez-Pozo N."/>
            <person name="Barry K."/>
            <person name="Chen C."/>
            <person name="Wang M."/>
            <person name="Lipzen A."/>
            <person name="Daum C."/>
            <person name="Saski C.A."/>
            <person name="Payton A.C."/>
            <person name="Mcbreen J.C."/>
            <person name="Conrad R.E."/>
            <person name="Kollar L.M."/>
            <person name="Olsson S."/>
            <person name="Huttunen S."/>
            <person name="Landis J.B."/>
            <person name="Wickett N.J."/>
            <person name="Johnson M.G."/>
            <person name="Rensing S.A."/>
            <person name="Grimwood J."/>
            <person name="Schmutz J."/>
            <person name="Mcdaniel S.F."/>
        </authorList>
    </citation>
    <scope>NUCLEOTIDE SEQUENCE</scope>
    <source>
        <strain evidence="1">R40</strain>
    </source>
</reference>
<gene>
    <name evidence="1" type="ORF">KC19_7G020400</name>
</gene>
<proteinExistence type="predicted"/>
<dbReference type="Proteomes" id="UP000822688">
    <property type="component" value="Chromosome 7"/>
</dbReference>
<evidence type="ECO:0000313" key="1">
    <source>
        <dbReference type="EMBL" id="KAG0565880.1"/>
    </source>
</evidence>
<dbReference type="AlphaFoldDB" id="A0A8T0H3I8"/>
<keyword evidence="2" id="KW-1185">Reference proteome</keyword>
<evidence type="ECO:0000313" key="2">
    <source>
        <dbReference type="Proteomes" id="UP000822688"/>
    </source>
</evidence>
<dbReference type="EMBL" id="CM026428">
    <property type="protein sequence ID" value="KAG0565880.1"/>
    <property type="molecule type" value="Genomic_DNA"/>
</dbReference>